<evidence type="ECO:0000256" key="2">
    <source>
        <dbReference type="ARBA" id="ARBA00022475"/>
    </source>
</evidence>
<dbReference type="InterPro" id="IPR003593">
    <property type="entry name" value="AAA+_ATPase"/>
</dbReference>
<keyword evidence="5 10" id="KW-0067">ATP-binding</keyword>
<sequence>MTIDRTKALELNNISVSLGGTAIVHDISLQLETGDIGCLLGPSGCGKTTLLRAIAGFESVTQGQIQIVGNAVSEPGKLLPVEKRQVGMVFQDYALFPHLSIKDNISFGLQGWTRSAKRKRVNELAAMLHIDDLLDAYPHRLSGGQQQRVAIARAMAPRPRILLLDEPFASLDVELREQIAAEIRQILKADGITTILVSHNQLEAFAMADVIGVMRSGKLMQWGDAFALYHEPVSAYVANFIGEGVFLPGTVLDNGDISTELGILSGTSDTVTSAKIPEAGQRKSVLVRPDDVLHDDDSEFTAKVVSKAFRGAAYLYTLALPSGVQILSLVPSHHNHDVDSHIGIKLDMDHLVTFPQA</sequence>
<keyword evidence="3" id="KW-0410">Iron transport</keyword>
<keyword evidence="6" id="KW-0408">Iron</keyword>
<evidence type="ECO:0000256" key="4">
    <source>
        <dbReference type="ARBA" id="ARBA00022741"/>
    </source>
</evidence>
<gene>
    <name evidence="10" type="ORF">GCM10011403_06890</name>
</gene>
<dbReference type="InterPro" id="IPR013611">
    <property type="entry name" value="Transp-assoc_OB_typ2"/>
</dbReference>
<keyword evidence="8" id="KW-0472">Membrane</keyword>
<dbReference type="Proteomes" id="UP000627715">
    <property type="component" value="Unassembled WGS sequence"/>
</dbReference>
<dbReference type="PROSITE" id="PS50893">
    <property type="entry name" value="ABC_TRANSPORTER_2"/>
    <property type="match status" value="1"/>
</dbReference>
<dbReference type="InterPro" id="IPR050093">
    <property type="entry name" value="ABC_SmlMolc_Importer"/>
</dbReference>
<comment type="caution">
    <text evidence="10">The sequence shown here is derived from an EMBL/GenBank/DDBJ whole genome shotgun (WGS) entry which is preliminary data.</text>
</comment>
<reference evidence="10" key="1">
    <citation type="journal article" date="2014" name="Int. J. Syst. Evol. Microbiol.">
        <title>Complete genome sequence of Corynebacterium casei LMG S-19264T (=DSM 44701T), isolated from a smear-ripened cheese.</title>
        <authorList>
            <consortium name="US DOE Joint Genome Institute (JGI-PGF)"/>
            <person name="Walter F."/>
            <person name="Albersmeier A."/>
            <person name="Kalinowski J."/>
            <person name="Ruckert C."/>
        </authorList>
    </citation>
    <scope>NUCLEOTIDE SEQUENCE</scope>
    <source>
        <strain evidence="10">CGMCC 1.15425</strain>
    </source>
</reference>
<dbReference type="GO" id="GO:0016887">
    <property type="term" value="F:ATP hydrolysis activity"/>
    <property type="evidence" value="ECO:0007669"/>
    <property type="project" value="InterPro"/>
</dbReference>
<evidence type="ECO:0000256" key="6">
    <source>
        <dbReference type="ARBA" id="ARBA00023004"/>
    </source>
</evidence>
<keyword evidence="11" id="KW-1185">Reference proteome</keyword>
<dbReference type="GO" id="GO:0043190">
    <property type="term" value="C:ATP-binding cassette (ABC) transporter complex"/>
    <property type="evidence" value="ECO:0007669"/>
    <property type="project" value="InterPro"/>
</dbReference>
<dbReference type="AlphaFoldDB" id="A0A917GN28"/>
<dbReference type="EMBL" id="BMIY01000003">
    <property type="protein sequence ID" value="GGG52307.1"/>
    <property type="molecule type" value="Genomic_DNA"/>
</dbReference>
<dbReference type="GO" id="GO:0005524">
    <property type="term" value="F:ATP binding"/>
    <property type="evidence" value="ECO:0007669"/>
    <property type="project" value="UniProtKB-KW"/>
</dbReference>
<evidence type="ECO:0000313" key="10">
    <source>
        <dbReference type="EMBL" id="GGG52307.1"/>
    </source>
</evidence>
<feature type="domain" description="ABC transporter" evidence="9">
    <location>
        <begin position="9"/>
        <end position="241"/>
    </location>
</feature>
<evidence type="ECO:0000256" key="5">
    <source>
        <dbReference type="ARBA" id="ARBA00022840"/>
    </source>
</evidence>
<evidence type="ECO:0000259" key="9">
    <source>
        <dbReference type="PROSITE" id="PS50893"/>
    </source>
</evidence>
<dbReference type="SUPFAM" id="SSF52540">
    <property type="entry name" value="P-loop containing nucleoside triphosphate hydrolases"/>
    <property type="match status" value="1"/>
</dbReference>
<dbReference type="Gene3D" id="3.40.50.300">
    <property type="entry name" value="P-loop containing nucleotide triphosphate hydrolases"/>
    <property type="match status" value="1"/>
</dbReference>
<dbReference type="SUPFAM" id="SSF50331">
    <property type="entry name" value="MOP-like"/>
    <property type="match status" value="1"/>
</dbReference>
<keyword evidence="7" id="KW-0406">Ion transport</keyword>
<organism evidence="10 11">
    <name type="scientific">Pseudohongiella nitratireducens</name>
    <dbReference type="NCBI Taxonomy" id="1768907"/>
    <lineage>
        <taxon>Bacteria</taxon>
        <taxon>Pseudomonadati</taxon>
        <taxon>Pseudomonadota</taxon>
        <taxon>Gammaproteobacteria</taxon>
        <taxon>Pseudomonadales</taxon>
        <taxon>Pseudohongiellaceae</taxon>
        <taxon>Pseudohongiella</taxon>
    </lineage>
</organism>
<evidence type="ECO:0000256" key="7">
    <source>
        <dbReference type="ARBA" id="ARBA00023065"/>
    </source>
</evidence>
<reference evidence="10" key="2">
    <citation type="submission" date="2020-09" db="EMBL/GenBank/DDBJ databases">
        <authorList>
            <person name="Sun Q."/>
            <person name="Zhou Y."/>
        </authorList>
    </citation>
    <scope>NUCLEOTIDE SEQUENCE</scope>
    <source>
        <strain evidence="10">CGMCC 1.15425</strain>
    </source>
</reference>
<dbReference type="PROSITE" id="PS00211">
    <property type="entry name" value="ABC_TRANSPORTER_1"/>
    <property type="match status" value="1"/>
</dbReference>
<dbReference type="OrthoDB" id="9802264at2"/>
<dbReference type="SMART" id="SM00382">
    <property type="entry name" value="AAA"/>
    <property type="match status" value="1"/>
</dbReference>
<dbReference type="InterPro" id="IPR003439">
    <property type="entry name" value="ABC_transporter-like_ATP-bd"/>
</dbReference>
<dbReference type="InterPro" id="IPR015853">
    <property type="entry name" value="ABC_transpr_FbpC"/>
</dbReference>
<evidence type="ECO:0000256" key="8">
    <source>
        <dbReference type="ARBA" id="ARBA00023136"/>
    </source>
</evidence>
<dbReference type="InterPro" id="IPR027417">
    <property type="entry name" value="P-loop_NTPase"/>
</dbReference>
<dbReference type="Gene3D" id="2.40.50.100">
    <property type="match status" value="1"/>
</dbReference>
<evidence type="ECO:0000313" key="11">
    <source>
        <dbReference type="Proteomes" id="UP000627715"/>
    </source>
</evidence>
<protein>
    <submittedName>
        <fullName evidence="10">ABC transporter ATP-binding protein</fullName>
    </submittedName>
</protein>
<dbReference type="PANTHER" id="PTHR42781">
    <property type="entry name" value="SPERMIDINE/PUTRESCINE IMPORT ATP-BINDING PROTEIN POTA"/>
    <property type="match status" value="1"/>
</dbReference>
<keyword evidence="2" id="KW-1003">Cell membrane</keyword>
<keyword evidence="1" id="KW-0813">Transport</keyword>
<evidence type="ECO:0000256" key="3">
    <source>
        <dbReference type="ARBA" id="ARBA00022496"/>
    </source>
</evidence>
<dbReference type="FunFam" id="3.40.50.300:FF:000425">
    <property type="entry name" value="Probable ABC transporter, ATP-binding subunit"/>
    <property type="match status" value="1"/>
</dbReference>
<dbReference type="GO" id="GO:0015697">
    <property type="term" value="P:quaternary ammonium group transport"/>
    <property type="evidence" value="ECO:0007669"/>
    <property type="project" value="UniProtKB-ARBA"/>
</dbReference>
<evidence type="ECO:0000256" key="1">
    <source>
        <dbReference type="ARBA" id="ARBA00022448"/>
    </source>
</evidence>
<dbReference type="InterPro" id="IPR017871">
    <property type="entry name" value="ABC_transporter-like_CS"/>
</dbReference>
<keyword evidence="4" id="KW-0547">Nucleotide-binding</keyword>
<proteinExistence type="predicted"/>
<accession>A0A917GN28</accession>
<dbReference type="Pfam" id="PF08402">
    <property type="entry name" value="TOBE_2"/>
    <property type="match status" value="1"/>
</dbReference>
<dbReference type="InterPro" id="IPR008995">
    <property type="entry name" value="Mo/tungstate-bd_C_term_dom"/>
</dbReference>
<dbReference type="GO" id="GO:0015408">
    <property type="term" value="F:ABC-type ferric iron transporter activity"/>
    <property type="evidence" value="ECO:0007669"/>
    <property type="project" value="InterPro"/>
</dbReference>
<name>A0A917GN28_9GAMM</name>
<dbReference type="CDD" id="cd03259">
    <property type="entry name" value="ABC_Carb_Solutes_like"/>
    <property type="match status" value="1"/>
</dbReference>
<dbReference type="PANTHER" id="PTHR42781:SF4">
    <property type="entry name" value="SPERMIDINE_PUTRESCINE IMPORT ATP-BINDING PROTEIN POTA"/>
    <property type="match status" value="1"/>
</dbReference>
<dbReference type="Pfam" id="PF00005">
    <property type="entry name" value="ABC_tran"/>
    <property type="match status" value="1"/>
</dbReference>